<dbReference type="EMBL" id="OC000349">
    <property type="protein sequence ID" value="CAD7257002.1"/>
    <property type="molecule type" value="Genomic_DNA"/>
</dbReference>
<feature type="region of interest" description="Disordered" evidence="1">
    <location>
        <begin position="29"/>
        <end position="50"/>
    </location>
</feature>
<organism evidence="2">
    <name type="scientific">Timema shepardi</name>
    <name type="common">Walking stick</name>
    <dbReference type="NCBI Taxonomy" id="629360"/>
    <lineage>
        <taxon>Eukaryota</taxon>
        <taxon>Metazoa</taxon>
        <taxon>Ecdysozoa</taxon>
        <taxon>Arthropoda</taxon>
        <taxon>Hexapoda</taxon>
        <taxon>Insecta</taxon>
        <taxon>Pterygota</taxon>
        <taxon>Neoptera</taxon>
        <taxon>Polyneoptera</taxon>
        <taxon>Phasmatodea</taxon>
        <taxon>Timematodea</taxon>
        <taxon>Timematoidea</taxon>
        <taxon>Timematidae</taxon>
        <taxon>Timema</taxon>
    </lineage>
</organism>
<dbReference type="AlphaFoldDB" id="A0A7R9FVW4"/>
<proteinExistence type="predicted"/>
<reference evidence="2" key="1">
    <citation type="submission" date="2020-11" db="EMBL/GenBank/DDBJ databases">
        <authorList>
            <person name="Tran Van P."/>
        </authorList>
    </citation>
    <scope>NUCLEOTIDE SEQUENCE</scope>
</reference>
<name>A0A7R9FVW4_TIMSH</name>
<accession>A0A7R9FVW4</accession>
<evidence type="ECO:0000313" key="2">
    <source>
        <dbReference type="EMBL" id="CAD7257002.1"/>
    </source>
</evidence>
<gene>
    <name evidence="2" type="ORF">TSIB3V08_LOCUS1277</name>
</gene>
<sequence length="229" mass="25131">MGNRIMAWRYVTGICKVELEEVNPHLRGGRVENHLGKTTPSSPDRDSNLDLPVLSNRALHDKRLANALVVLSSTAEDGEIEDGGIEDGEIEPRYRAKPTCGRRLLARIVPTSANSVCQEVKATKPPAANLSFLDSGKPLGEKNTLSPLSRNYNPDRPITSKPLQMSRPCRVIMTTTQNEFATVSRETLDFASKACIRLTMADNTGDRTVVVPASSGAMNHRNLGCTWDY</sequence>
<evidence type="ECO:0000256" key="1">
    <source>
        <dbReference type="SAM" id="MobiDB-lite"/>
    </source>
</evidence>
<protein>
    <submittedName>
        <fullName evidence="2">Uncharacterized protein</fullName>
    </submittedName>
</protein>